<evidence type="ECO:0000313" key="3">
    <source>
        <dbReference type="Proteomes" id="UP001500124"/>
    </source>
</evidence>
<evidence type="ECO:0000256" key="1">
    <source>
        <dbReference type="SAM" id="MobiDB-lite"/>
    </source>
</evidence>
<reference evidence="3" key="1">
    <citation type="journal article" date="2019" name="Int. J. Syst. Evol. Microbiol.">
        <title>The Global Catalogue of Microorganisms (GCM) 10K type strain sequencing project: providing services to taxonomists for standard genome sequencing and annotation.</title>
        <authorList>
            <consortium name="The Broad Institute Genomics Platform"/>
            <consortium name="The Broad Institute Genome Sequencing Center for Infectious Disease"/>
            <person name="Wu L."/>
            <person name="Ma J."/>
        </authorList>
    </citation>
    <scope>NUCLEOTIDE SEQUENCE [LARGE SCALE GENOMIC DNA]</scope>
    <source>
        <strain evidence="3">JCM 18410</strain>
    </source>
</reference>
<feature type="compositionally biased region" description="Basic and acidic residues" evidence="1">
    <location>
        <begin position="21"/>
        <end position="30"/>
    </location>
</feature>
<feature type="compositionally biased region" description="Pro residues" evidence="1">
    <location>
        <begin position="190"/>
        <end position="213"/>
    </location>
</feature>
<sequence length="351" mass="37404">MHRPPPGLASQCEGLTNEEAKPFPMADKKPSAVPRTNQGVRRSATPSGVTHVRTYQSGQYVVVGNHLAQHRELSLTAIGLATHILSVPEGTPVDIRSLTERFPEGRDRIAFALRELEAHGYLRRVREHTESGRLVTRTYAHHTPPAAEAAASPGRVRAVTIPARPRAQAAAGAEVPEAPQEDDQACGGAPPAPEPVAPDGPDLPGPPAPPAEVTPPDRHQEKALSLLAALRRTDDRLILSLRDVKRLAPLVIAWFANGATDAVVHRALTTDLPMVGKHPAGLLAHRLGELLPPPLPVAPPPPPVTGADGPVRRHPFQDCEGCDRVFRSPEPGRCRDCRAVPAVAGEVLCAA</sequence>
<feature type="compositionally biased region" description="Polar residues" evidence="1">
    <location>
        <begin position="34"/>
        <end position="47"/>
    </location>
</feature>
<comment type="caution">
    <text evidence="2">The sequence shown here is derived from an EMBL/GenBank/DDBJ whole genome shotgun (WGS) entry which is preliminary data.</text>
</comment>
<gene>
    <name evidence="2" type="ORF">GCM10023336_67780</name>
</gene>
<organism evidence="2 3">
    <name type="scientific">Streptomyces similanensis</name>
    <dbReference type="NCBI Taxonomy" id="1274988"/>
    <lineage>
        <taxon>Bacteria</taxon>
        <taxon>Bacillati</taxon>
        <taxon>Actinomycetota</taxon>
        <taxon>Actinomycetes</taxon>
        <taxon>Kitasatosporales</taxon>
        <taxon>Streptomycetaceae</taxon>
        <taxon>Streptomyces</taxon>
    </lineage>
</organism>
<dbReference type="Proteomes" id="UP001500124">
    <property type="component" value="Unassembled WGS sequence"/>
</dbReference>
<feature type="region of interest" description="Disordered" evidence="1">
    <location>
        <begin position="21"/>
        <end position="47"/>
    </location>
</feature>
<evidence type="ECO:0000313" key="2">
    <source>
        <dbReference type="EMBL" id="GAA5077223.1"/>
    </source>
</evidence>
<accession>A0ABP9LF78</accession>
<protein>
    <submittedName>
        <fullName evidence="2">Helix-turn-helix domain-containing protein</fullName>
    </submittedName>
</protein>
<proteinExistence type="predicted"/>
<dbReference type="EMBL" id="BAABKC010000123">
    <property type="protein sequence ID" value="GAA5077223.1"/>
    <property type="molecule type" value="Genomic_DNA"/>
</dbReference>
<name>A0ABP9LF78_9ACTN</name>
<keyword evidence="3" id="KW-1185">Reference proteome</keyword>
<feature type="region of interest" description="Disordered" evidence="1">
    <location>
        <begin position="164"/>
        <end position="219"/>
    </location>
</feature>
<feature type="compositionally biased region" description="Low complexity" evidence="1">
    <location>
        <begin position="164"/>
        <end position="178"/>
    </location>
</feature>